<sequence>MASLLLACAAMCSERIAKRRKARREEKKDYDDQFEALKAENLRRESWRQSYLAQTSDTTIPAHAPPSYEDIAVRKSTERMSGARGAQRQPMETVQERSGDVTPEQRTERTNVVRAQS</sequence>
<evidence type="ECO:0000256" key="1">
    <source>
        <dbReference type="SAM" id="MobiDB-lite"/>
    </source>
</evidence>
<feature type="compositionally biased region" description="Basic and acidic residues" evidence="1">
    <location>
        <begin position="94"/>
        <end position="111"/>
    </location>
</feature>
<dbReference type="AlphaFoldDB" id="A0A517LQC8"/>
<keyword evidence="3" id="KW-1185">Reference proteome</keyword>
<proteinExistence type="predicted"/>
<protein>
    <submittedName>
        <fullName evidence="2">Uncharacterized protein</fullName>
    </submittedName>
</protein>
<gene>
    <name evidence="2" type="ORF">FKW77_006572</name>
</gene>
<dbReference type="EMBL" id="CP042202">
    <property type="protein sequence ID" value="QDS77842.1"/>
    <property type="molecule type" value="Genomic_DNA"/>
</dbReference>
<organism evidence="2 3">
    <name type="scientific">Venturia effusa</name>
    <dbReference type="NCBI Taxonomy" id="50376"/>
    <lineage>
        <taxon>Eukaryota</taxon>
        <taxon>Fungi</taxon>
        <taxon>Dikarya</taxon>
        <taxon>Ascomycota</taxon>
        <taxon>Pezizomycotina</taxon>
        <taxon>Dothideomycetes</taxon>
        <taxon>Pleosporomycetidae</taxon>
        <taxon>Venturiales</taxon>
        <taxon>Venturiaceae</taxon>
        <taxon>Venturia</taxon>
    </lineage>
</organism>
<feature type="region of interest" description="Disordered" evidence="1">
    <location>
        <begin position="57"/>
        <end position="117"/>
    </location>
</feature>
<name>A0A517LQC8_9PEZI</name>
<evidence type="ECO:0000313" key="2">
    <source>
        <dbReference type="EMBL" id="QDS77842.1"/>
    </source>
</evidence>
<dbReference type="Proteomes" id="UP000316270">
    <property type="component" value="Chromosome 18"/>
</dbReference>
<evidence type="ECO:0000313" key="3">
    <source>
        <dbReference type="Proteomes" id="UP000316270"/>
    </source>
</evidence>
<dbReference type="OrthoDB" id="10404396at2759"/>
<reference evidence="2 3" key="1">
    <citation type="submission" date="2019-07" db="EMBL/GenBank/DDBJ databases">
        <title>Finished genome of Venturia effusa.</title>
        <authorList>
            <person name="Young C.A."/>
            <person name="Cox M.P."/>
            <person name="Ganley A.R.D."/>
            <person name="David W.J."/>
        </authorList>
    </citation>
    <scope>NUCLEOTIDE SEQUENCE [LARGE SCALE GENOMIC DNA]</scope>
    <source>
        <strain evidence="3">albino</strain>
    </source>
</reference>
<accession>A0A517LQC8</accession>